<keyword evidence="5 6" id="KW-0472">Membrane</keyword>
<dbReference type="AlphaFoldDB" id="A0A443RW81"/>
<evidence type="ECO:0000256" key="2">
    <source>
        <dbReference type="ARBA" id="ARBA00008803"/>
    </source>
</evidence>
<evidence type="ECO:0000313" key="7">
    <source>
        <dbReference type="EMBL" id="RWS19633.1"/>
    </source>
</evidence>
<evidence type="ECO:0000256" key="5">
    <source>
        <dbReference type="ARBA" id="ARBA00023136"/>
    </source>
</evidence>
<evidence type="ECO:0000256" key="1">
    <source>
        <dbReference type="ARBA" id="ARBA00004141"/>
    </source>
</evidence>
<organism evidence="7 8">
    <name type="scientific">Leptotrombidium deliense</name>
    <dbReference type="NCBI Taxonomy" id="299467"/>
    <lineage>
        <taxon>Eukaryota</taxon>
        <taxon>Metazoa</taxon>
        <taxon>Ecdysozoa</taxon>
        <taxon>Arthropoda</taxon>
        <taxon>Chelicerata</taxon>
        <taxon>Arachnida</taxon>
        <taxon>Acari</taxon>
        <taxon>Acariformes</taxon>
        <taxon>Trombidiformes</taxon>
        <taxon>Prostigmata</taxon>
        <taxon>Anystina</taxon>
        <taxon>Parasitengona</taxon>
        <taxon>Trombiculoidea</taxon>
        <taxon>Trombiculidae</taxon>
        <taxon>Leptotrombidium</taxon>
    </lineage>
</organism>
<dbReference type="PANTHER" id="PTHR13317">
    <property type="entry name" value="TRANSMEMBRANE ANTERIOR POSTERIOR TRANSFORMATION PROTEIN 1 HOMOLOG"/>
    <property type="match status" value="1"/>
</dbReference>
<evidence type="ECO:0000256" key="4">
    <source>
        <dbReference type="ARBA" id="ARBA00022989"/>
    </source>
</evidence>
<comment type="subcellular location">
    <subcellularLocation>
        <location evidence="1">Membrane</location>
        <topology evidence="1">Multi-pass membrane protein</topology>
    </subcellularLocation>
</comment>
<keyword evidence="8" id="KW-1185">Reference proteome</keyword>
<comment type="similarity">
    <text evidence="2">Belongs to the TAPT1 family.</text>
</comment>
<evidence type="ECO:0000256" key="3">
    <source>
        <dbReference type="ARBA" id="ARBA00022692"/>
    </source>
</evidence>
<name>A0A443RW81_9ACAR</name>
<protein>
    <submittedName>
        <fullName evidence="7">Uncharacterized protein</fullName>
    </submittedName>
</protein>
<feature type="transmembrane region" description="Helical" evidence="6">
    <location>
        <begin position="20"/>
        <end position="46"/>
    </location>
</feature>
<keyword evidence="4 6" id="KW-1133">Transmembrane helix</keyword>
<dbReference type="GO" id="GO:0005789">
    <property type="term" value="C:endoplasmic reticulum membrane"/>
    <property type="evidence" value="ECO:0007669"/>
    <property type="project" value="TreeGrafter"/>
</dbReference>
<keyword evidence="3 6" id="KW-0812">Transmembrane</keyword>
<dbReference type="EMBL" id="NCKV01024114">
    <property type="protein sequence ID" value="RWS19633.1"/>
    <property type="molecule type" value="Genomic_DNA"/>
</dbReference>
<dbReference type="Pfam" id="PF05346">
    <property type="entry name" value="DUF747"/>
    <property type="match status" value="1"/>
</dbReference>
<dbReference type="GO" id="GO:0036064">
    <property type="term" value="C:ciliary basal body"/>
    <property type="evidence" value="ECO:0007669"/>
    <property type="project" value="TreeGrafter"/>
</dbReference>
<evidence type="ECO:0000256" key="6">
    <source>
        <dbReference type="SAM" id="Phobius"/>
    </source>
</evidence>
<dbReference type="VEuPathDB" id="VectorBase:LDEU012407"/>
<comment type="caution">
    <text evidence="7">The sequence shown here is derived from an EMBL/GenBank/DDBJ whole genome shotgun (WGS) entry which is preliminary data.</text>
</comment>
<reference evidence="7 8" key="1">
    <citation type="journal article" date="2018" name="Gigascience">
        <title>Genomes of trombidid mites reveal novel predicted allergens and laterally-transferred genes associated with secondary metabolism.</title>
        <authorList>
            <person name="Dong X."/>
            <person name="Chaisiri K."/>
            <person name="Xia D."/>
            <person name="Armstrong S.D."/>
            <person name="Fang Y."/>
            <person name="Donnelly M.J."/>
            <person name="Kadowaki T."/>
            <person name="McGarry J.W."/>
            <person name="Darby A.C."/>
            <person name="Makepeace B.L."/>
        </authorList>
    </citation>
    <scope>NUCLEOTIDE SEQUENCE [LARGE SCALE GENOMIC DNA]</scope>
    <source>
        <strain evidence="7">UoL-UT</strain>
    </source>
</reference>
<proteinExistence type="inferred from homology"/>
<gene>
    <name evidence="7" type="ORF">B4U80_04544</name>
</gene>
<dbReference type="STRING" id="299467.A0A443RW81"/>
<dbReference type="Proteomes" id="UP000288716">
    <property type="component" value="Unassembled WGS sequence"/>
</dbReference>
<dbReference type="GO" id="GO:0045724">
    <property type="term" value="P:positive regulation of cilium assembly"/>
    <property type="evidence" value="ECO:0007669"/>
    <property type="project" value="TreeGrafter"/>
</dbReference>
<dbReference type="OrthoDB" id="29023at2759"/>
<dbReference type="InterPro" id="IPR008010">
    <property type="entry name" value="Tatp1"/>
</dbReference>
<accession>A0A443RW81</accession>
<sequence>MIILNSTGAKGEKRKHLGVIAHLIMTIVYTHSILVLLQATTLNVAINSNNKALLTIMLSNNFVELKGMVFKKLEKNNLFQIRGNDVKERLHYCIVLKVVIIQTMKEFSWNEEQLRILIPNCVGVLIAEVLVDSLKHDFITRFNEIYHDVYQDYSTSLAYDLACSKLISAYSDYSDHISRRMGFIPFLLALIVFRIFSN</sequence>
<evidence type="ECO:0000313" key="8">
    <source>
        <dbReference type="Proteomes" id="UP000288716"/>
    </source>
</evidence>
<dbReference type="PANTHER" id="PTHR13317:SF4">
    <property type="entry name" value="TRANSMEMBRANE ANTERIOR POSTERIOR TRANSFORMATION PROTEIN 1 HOMOLOG"/>
    <property type="match status" value="1"/>
</dbReference>
<feature type="transmembrane region" description="Helical" evidence="6">
    <location>
        <begin position="181"/>
        <end position="197"/>
    </location>
</feature>